<dbReference type="Proteomes" id="UP001143480">
    <property type="component" value="Unassembled WGS sequence"/>
</dbReference>
<evidence type="ECO:0000313" key="2">
    <source>
        <dbReference type="Proteomes" id="UP001143480"/>
    </source>
</evidence>
<dbReference type="AlphaFoldDB" id="A0A9W6KMG2"/>
<organism evidence="1 2">
    <name type="scientific">Dactylosporangium matsuzakiense</name>
    <dbReference type="NCBI Taxonomy" id="53360"/>
    <lineage>
        <taxon>Bacteria</taxon>
        <taxon>Bacillati</taxon>
        <taxon>Actinomycetota</taxon>
        <taxon>Actinomycetes</taxon>
        <taxon>Micromonosporales</taxon>
        <taxon>Micromonosporaceae</taxon>
        <taxon>Dactylosporangium</taxon>
    </lineage>
</organism>
<gene>
    <name evidence="1" type="ORF">GCM10017581_037610</name>
</gene>
<reference evidence="1" key="2">
    <citation type="submission" date="2023-01" db="EMBL/GenBank/DDBJ databases">
        <authorList>
            <person name="Sun Q."/>
            <person name="Evtushenko L."/>
        </authorList>
    </citation>
    <scope>NUCLEOTIDE SEQUENCE</scope>
    <source>
        <strain evidence="1">VKM Ac-1321</strain>
    </source>
</reference>
<protein>
    <submittedName>
        <fullName evidence="1">Uncharacterized protein</fullName>
    </submittedName>
</protein>
<reference evidence="1" key="1">
    <citation type="journal article" date="2014" name="Int. J. Syst. Evol. Microbiol.">
        <title>Complete genome sequence of Corynebacterium casei LMG S-19264T (=DSM 44701T), isolated from a smear-ripened cheese.</title>
        <authorList>
            <consortium name="US DOE Joint Genome Institute (JGI-PGF)"/>
            <person name="Walter F."/>
            <person name="Albersmeier A."/>
            <person name="Kalinowski J."/>
            <person name="Ruckert C."/>
        </authorList>
    </citation>
    <scope>NUCLEOTIDE SEQUENCE</scope>
    <source>
        <strain evidence="1">VKM Ac-1321</strain>
    </source>
</reference>
<keyword evidence="2" id="KW-1185">Reference proteome</keyword>
<accession>A0A9W6KMG2</accession>
<dbReference type="EMBL" id="BSFP01000020">
    <property type="protein sequence ID" value="GLL02019.1"/>
    <property type="molecule type" value="Genomic_DNA"/>
</dbReference>
<proteinExistence type="predicted"/>
<comment type="caution">
    <text evidence="1">The sequence shown here is derived from an EMBL/GenBank/DDBJ whole genome shotgun (WGS) entry which is preliminary data.</text>
</comment>
<sequence length="77" mass="8290">MPEPFGPTTQVMPGSSFSVVVDAKDLKPLAVRVLRCTDLHGVEVCTGQATAGTLPFPAVPHTIMRVSLTQRPLRPHQ</sequence>
<evidence type="ECO:0000313" key="1">
    <source>
        <dbReference type="EMBL" id="GLL02019.1"/>
    </source>
</evidence>
<name>A0A9W6KMG2_9ACTN</name>